<accession>A0A0B9GYV5</accession>
<evidence type="ECO:0000313" key="3">
    <source>
        <dbReference type="EMBL" id="KHT63921.1"/>
    </source>
</evidence>
<sequence length="594" mass="67011">MELINFLHELQADIKSEISARFDNPNSELPFPKMVFTEIVTRHMADIGMTMDEPILFDYSAVIANANIALNGYALSDDNEQLDLFVSYYKDFNDVVKVPAKDIKKIASAGMRFLEQSRKGKLASRLDKSSDQYELSIMLEDKYADINQIQLFILTDGKVDNLTYQPVQNESSGKTVKVQVVDISRLYNHLQAGRPRDELVANFGDLSGQPLPCIWVPNELEDYDYALTVMPGIALRNLYDKYGSRVLEANVRSFLQQTGKVNKGIRDTLRESPERFMAYNNGIVIVVDELELGKKADGSACIESIRGLQIVNGGQTTASMFFTSKKYPETDLSKVSVPAKIIVLKNTEHSSEDNLIAAISKFANSQNAVKQSDLEANNPYHIEIEKLAMKTYCPDGTSRWFYERTAGSYKVMLDIEGKTPAGKRKLQVQIPSSRKINKTDLAKYLAAWNMEPHHVCLGAQKNFLKFMTGLSKKEDGTIPLPTVDDYKVMIAKTMIFKTAEKIIRGKFTAYRANITAYTIAMIAAKLPEKIDFHEIWQNQSVPNELVQIISSWSEIINTLLQTSANGKMVSEWGKKAECWQYIESHNADFRIEGE</sequence>
<reference evidence="3 4" key="1">
    <citation type="submission" date="2014-12" db="EMBL/GenBank/DDBJ databases">
        <title>Genome sequencing of Photobacterium gaetbulicola AD005a.</title>
        <authorList>
            <person name="Adrian T.G.S."/>
            <person name="Chan K.G."/>
        </authorList>
    </citation>
    <scope>NUCLEOTIDE SEQUENCE [LARGE SCALE GENOMIC DNA]</scope>
    <source>
        <strain evidence="3 4">AD005a</strain>
    </source>
</reference>
<evidence type="ECO:0000259" key="1">
    <source>
        <dbReference type="Pfam" id="PF10592"/>
    </source>
</evidence>
<feature type="domain" description="Abortive infection phage resistance protein N-terminal" evidence="2">
    <location>
        <begin position="36"/>
        <end position="188"/>
    </location>
</feature>
<gene>
    <name evidence="3" type="ORF">RJ45_09380</name>
</gene>
<dbReference type="InterPro" id="IPR055101">
    <property type="entry name" value="AIPR_N"/>
</dbReference>
<organism evidence="3 4">
    <name type="scientific">Photobacterium gaetbulicola</name>
    <dbReference type="NCBI Taxonomy" id="1295392"/>
    <lineage>
        <taxon>Bacteria</taxon>
        <taxon>Pseudomonadati</taxon>
        <taxon>Pseudomonadota</taxon>
        <taxon>Gammaproteobacteria</taxon>
        <taxon>Vibrionales</taxon>
        <taxon>Vibrionaceae</taxon>
        <taxon>Photobacterium</taxon>
    </lineage>
</organism>
<dbReference type="InterPro" id="IPR018891">
    <property type="entry name" value="AIPR_C"/>
</dbReference>
<dbReference type="Proteomes" id="UP000031278">
    <property type="component" value="Unassembled WGS sequence"/>
</dbReference>
<dbReference type="AlphaFoldDB" id="A0A0B9GYV5"/>
<dbReference type="RefSeq" id="WP_039460903.1">
    <property type="nucleotide sequence ID" value="NZ_JWLZ01000148.1"/>
</dbReference>
<dbReference type="Pfam" id="PF22879">
    <property type="entry name" value="AIPR_N"/>
    <property type="match status" value="1"/>
</dbReference>
<feature type="domain" description="Abortive phage infection protein C-terminal" evidence="1">
    <location>
        <begin position="247"/>
        <end position="562"/>
    </location>
</feature>
<evidence type="ECO:0000313" key="4">
    <source>
        <dbReference type="Proteomes" id="UP000031278"/>
    </source>
</evidence>
<name>A0A0B9GYV5_9GAMM</name>
<protein>
    <submittedName>
        <fullName evidence="3">Abortive phage infection protein</fullName>
    </submittedName>
</protein>
<dbReference type="EMBL" id="JWLZ01000148">
    <property type="protein sequence ID" value="KHT63921.1"/>
    <property type="molecule type" value="Genomic_DNA"/>
</dbReference>
<proteinExistence type="predicted"/>
<comment type="caution">
    <text evidence="3">The sequence shown here is derived from an EMBL/GenBank/DDBJ whole genome shotgun (WGS) entry which is preliminary data.</text>
</comment>
<dbReference type="Pfam" id="PF10592">
    <property type="entry name" value="AIPR"/>
    <property type="match status" value="1"/>
</dbReference>
<evidence type="ECO:0000259" key="2">
    <source>
        <dbReference type="Pfam" id="PF22879"/>
    </source>
</evidence>